<dbReference type="SUPFAM" id="SSF52172">
    <property type="entry name" value="CheY-like"/>
    <property type="match status" value="1"/>
</dbReference>
<dbReference type="InterPro" id="IPR058245">
    <property type="entry name" value="NreC/VraR/RcsB-like_REC"/>
</dbReference>
<accession>A3ZTK6</accession>
<protein>
    <submittedName>
        <fullName evidence="6">Two-component system response regulator-like protein (Nar family protein)</fullName>
    </submittedName>
</protein>
<dbReference type="PANTHER" id="PTHR43214:SF43">
    <property type="entry name" value="TWO-COMPONENT RESPONSE REGULATOR"/>
    <property type="match status" value="1"/>
</dbReference>
<dbReference type="GO" id="GO:0003677">
    <property type="term" value="F:DNA binding"/>
    <property type="evidence" value="ECO:0007669"/>
    <property type="project" value="UniProtKB-KW"/>
</dbReference>
<dbReference type="PANTHER" id="PTHR43214">
    <property type="entry name" value="TWO-COMPONENT RESPONSE REGULATOR"/>
    <property type="match status" value="1"/>
</dbReference>
<dbReference type="OrthoDB" id="9796655at2"/>
<evidence type="ECO:0000259" key="4">
    <source>
        <dbReference type="PROSITE" id="PS50043"/>
    </source>
</evidence>
<sequence length="221" mass="24403">MKTTGKGCAKILIVEDHPLIRVGLSHRISTQSDMLVCGEADNQIEGYRLIRETNPDLVIADISLKCGNGIELIKQIAGPCPRVKTLVLSCYSETLYAERALRAGAMGYINKQEANDLVVTAIRTILNGGRFLSPGLTQILLHQAVAAQTTAAVDALQRLSNRELEIFQLIGRGMTSGVIAKQLHLSVHTIESHREKIRRKLRVKGRVQLMQEALNWAMGKR</sequence>
<keyword evidence="1 3" id="KW-0597">Phosphoprotein</keyword>
<dbReference type="eggNOG" id="COG2197">
    <property type="taxonomic scope" value="Bacteria"/>
</dbReference>
<feature type="domain" description="HTH luxR-type" evidence="4">
    <location>
        <begin position="152"/>
        <end position="217"/>
    </location>
</feature>
<feature type="modified residue" description="4-aspartylphosphate" evidence="3">
    <location>
        <position position="61"/>
    </location>
</feature>
<dbReference type="InterPro" id="IPR001789">
    <property type="entry name" value="Sig_transdc_resp-reg_receiver"/>
</dbReference>
<proteinExistence type="predicted"/>
<feature type="domain" description="Response regulatory" evidence="5">
    <location>
        <begin position="10"/>
        <end position="126"/>
    </location>
</feature>
<dbReference type="Proteomes" id="UP000004358">
    <property type="component" value="Unassembled WGS sequence"/>
</dbReference>
<dbReference type="Gene3D" id="3.40.50.2300">
    <property type="match status" value="1"/>
</dbReference>
<evidence type="ECO:0000256" key="3">
    <source>
        <dbReference type="PROSITE-ProRule" id="PRU00169"/>
    </source>
</evidence>
<dbReference type="Pfam" id="PF00072">
    <property type="entry name" value="Response_reg"/>
    <property type="match status" value="1"/>
</dbReference>
<dbReference type="SMART" id="SM00421">
    <property type="entry name" value="HTH_LUXR"/>
    <property type="match status" value="1"/>
</dbReference>
<dbReference type="PROSITE" id="PS50043">
    <property type="entry name" value="HTH_LUXR_2"/>
    <property type="match status" value="1"/>
</dbReference>
<dbReference type="SUPFAM" id="SSF46894">
    <property type="entry name" value="C-terminal effector domain of the bipartite response regulators"/>
    <property type="match status" value="1"/>
</dbReference>
<dbReference type="PRINTS" id="PR00038">
    <property type="entry name" value="HTHLUXR"/>
</dbReference>
<keyword evidence="2" id="KW-0238">DNA-binding</keyword>
<evidence type="ECO:0000259" key="5">
    <source>
        <dbReference type="PROSITE" id="PS50110"/>
    </source>
</evidence>
<evidence type="ECO:0000313" key="6">
    <source>
        <dbReference type="EMBL" id="EAQ80269.1"/>
    </source>
</evidence>
<gene>
    <name evidence="6" type="ORF">DSM3645_19773</name>
</gene>
<dbReference type="Pfam" id="PF00196">
    <property type="entry name" value="GerE"/>
    <property type="match status" value="1"/>
</dbReference>
<evidence type="ECO:0000313" key="7">
    <source>
        <dbReference type="Proteomes" id="UP000004358"/>
    </source>
</evidence>
<organism evidence="6 7">
    <name type="scientific">Blastopirellula marina DSM 3645</name>
    <dbReference type="NCBI Taxonomy" id="314230"/>
    <lineage>
        <taxon>Bacteria</taxon>
        <taxon>Pseudomonadati</taxon>
        <taxon>Planctomycetota</taxon>
        <taxon>Planctomycetia</taxon>
        <taxon>Pirellulales</taxon>
        <taxon>Pirellulaceae</taxon>
        <taxon>Blastopirellula</taxon>
    </lineage>
</organism>
<dbReference type="CDD" id="cd06170">
    <property type="entry name" value="LuxR_C_like"/>
    <property type="match status" value="1"/>
</dbReference>
<dbReference type="GO" id="GO:0000160">
    <property type="term" value="P:phosphorelay signal transduction system"/>
    <property type="evidence" value="ECO:0007669"/>
    <property type="project" value="InterPro"/>
</dbReference>
<comment type="caution">
    <text evidence="6">The sequence shown here is derived from an EMBL/GenBank/DDBJ whole genome shotgun (WGS) entry which is preliminary data.</text>
</comment>
<evidence type="ECO:0000256" key="1">
    <source>
        <dbReference type="ARBA" id="ARBA00022553"/>
    </source>
</evidence>
<dbReference type="STRING" id="314230.DSM3645_19773"/>
<dbReference type="InterPro" id="IPR000792">
    <property type="entry name" value="Tscrpt_reg_LuxR_C"/>
</dbReference>
<evidence type="ECO:0000256" key="2">
    <source>
        <dbReference type="ARBA" id="ARBA00023125"/>
    </source>
</evidence>
<dbReference type="InterPro" id="IPR039420">
    <property type="entry name" value="WalR-like"/>
</dbReference>
<dbReference type="CDD" id="cd17535">
    <property type="entry name" value="REC_NarL-like"/>
    <property type="match status" value="1"/>
</dbReference>
<dbReference type="SMART" id="SM00448">
    <property type="entry name" value="REC"/>
    <property type="match status" value="1"/>
</dbReference>
<dbReference type="GO" id="GO:0006355">
    <property type="term" value="P:regulation of DNA-templated transcription"/>
    <property type="evidence" value="ECO:0007669"/>
    <property type="project" value="InterPro"/>
</dbReference>
<dbReference type="RefSeq" id="WP_002651852.1">
    <property type="nucleotide sequence ID" value="NZ_CH672376.1"/>
</dbReference>
<dbReference type="InterPro" id="IPR011006">
    <property type="entry name" value="CheY-like_superfamily"/>
</dbReference>
<dbReference type="AlphaFoldDB" id="A3ZTK6"/>
<dbReference type="HOGENOM" id="CLU_000445_90_1_0"/>
<dbReference type="PROSITE" id="PS50110">
    <property type="entry name" value="RESPONSE_REGULATORY"/>
    <property type="match status" value="1"/>
</dbReference>
<name>A3ZTK6_9BACT</name>
<dbReference type="EMBL" id="AANZ01000010">
    <property type="protein sequence ID" value="EAQ80269.1"/>
    <property type="molecule type" value="Genomic_DNA"/>
</dbReference>
<reference evidence="6 7" key="1">
    <citation type="submission" date="2006-02" db="EMBL/GenBank/DDBJ databases">
        <authorList>
            <person name="Amann R."/>
            <person name="Ferriera S."/>
            <person name="Johnson J."/>
            <person name="Kravitz S."/>
            <person name="Halpern A."/>
            <person name="Remington K."/>
            <person name="Beeson K."/>
            <person name="Tran B."/>
            <person name="Rogers Y.-H."/>
            <person name="Friedman R."/>
            <person name="Venter J.C."/>
        </authorList>
    </citation>
    <scope>NUCLEOTIDE SEQUENCE [LARGE SCALE GENOMIC DNA]</scope>
    <source>
        <strain evidence="6 7">DSM 3645</strain>
    </source>
</reference>
<dbReference type="InterPro" id="IPR016032">
    <property type="entry name" value="Sig_transdc_resp-reg_C-effctor"/>
</dbReference>